<evidence type="ECO:0000256" key="3">
    <source>
        <dbReference type="ARBA" id="ARBA00022840"/>
    </source>
</evidence>
<dbReference type="InterPro" id="IPR025657">
    <property type="entry name" value="RadC_JAB"/>
</dbReference>
<dbReference type="Pfam" id="PF04002">
    <property type="entry name" value="RadC"/>
    <property type="match status" value="1"/>
</dbReference>
<comment type="caution">
    <text evidence="6">The sequence shown here is derived from an EMBL/GenBank/DDBJ whole genome shotgun (WGS) entry which is preliminary data.</text>
</comment>
<dbReference type="GO" id="GO:0003678">
    <property type="term" value="F:DNA helicase activity"/>
    <property type="evidence" value="ECO:0007669"/>
    <property type="project" value="TreeGrafter"/>
</dbReference>
<dbReference type="AlphaFoldDB" id="A0AAW4L3A1"/>
<dbReference type="PROSITE" id="PS01302">
    <property type="entry name" value="UPF0758"/>
    <property type="match status" value="1"/>
</dbReference>
<evidence type="ECO:0000259" key="5">
    <source>
        <dbReference type="PROSITE" id="PS51193"/>
    </source>
</evidence>
<accession>A0AAW4L3A1</accession>
<proteinExistence type="inferred from homology"/>
<gene>
    <name evidence="6" type="ORF">KI809_12855</name>
</gene>
<dbReference type="InterPro" id="IPR011545">
    <property type="entry name" value="DEAD/DEAH_box_helicase_dom"/>
</dbReference>
<dbReference type="InterPro" id="IPR045028">
    <property type="entry name" value="DinG/Rad3-like"/>
</dbReference>
<dbReference type="Gene3D" id="3.40.50.300">
    <property type="entry name" value="P-loop containing nucleotide triphosphate hydrolases"/>
    <property type="match status" value="2"/>
</dbReference>
<dbReference type="SMART" id="SM00491">
    <property type="entry name" value="HELICc2"/>
    <property type="match status" value="1"/>
</dbReference>
<dbReference type="InterPro" id="IPR027417">
    <property type="entry name" value="P-loop_NTPase"/>
</dbReference>
<feature type="domain" description="Helicase ATP-binding" evidence="5">
    <location>
        <begin position="132"/>
        <end position="416"/>
    </location>
</feature>
<keyword evidence="3" id="KW-0067">ATP-binding</keyword>
<dbReference type="PROSITE" id="PS51193">
    <property type="entry name" value="HELICASE_ATP_BIND_2"/>
    <property type="match status" value="1"/>
</dbReference>
<dbReference type="PANTHER" id="PTHR11472">
    <property type="entry name" value="DNA REPAIR DEAD HELICASE RAD3/XP-D SUBFAMILY MEMBER"/>
    <property type="match status" value="1"/>
</dbReference>
<dbReference type="Pfam" id="PF13307">
    <property type="entry name" value="Helicase_C_2"/>
    <property type="match status" value="1"/>
</dbReference>
<dbReference type="GO" id="GO:0006281">
    <property type="term" value="P:DNA repair"/>
    <property type="evidence" value="ECO:0007669"/>
    <property type="project" value="TreeGrafter"/>
</dbReference>
<dbReference type="GO" id="GO:0005524">
    <property type="term" value="F:ATP binding"/>
    <property type="evidence" value="ECO:0007669"/>
    <property type="project" value="UniProtKB-KW"/>
</dbReference>
<keyword evidence="1" id="KW-0547">Nucleotide-binding</keyword>
<dbReference type="InterPro" id="IPR006555">
    <property type="entry name" value="ATP-dep_Helicase_C"/>
</dbReference>
<dbReference type="Pfam" id="PF00270">
    <property type="entry name" value="DEAD"/>
    <property type="match status" value="1"/>
</dbReference>
<dbReference type="GO" id="GO:0016818">
    <property type="term" value="F:hydrolase activity, acting on acid anhydrides, in phosphorus-containing anhydrides"/>
    <property type="evidence" value="ECO:0007669"/>
    <property type="project" value="InterPro"/>
</dbReference>
<keyword evidence="7" id="KW-1185">Reference proteome</keyword>
<dbReference type="Proteomes" id="UP000811899">
    <property type="component" value="Unassembled WGS sequence"/>
</dbReference>
<evidence type="ECO:0000313" key="7">
    <source>
        <dbReference type="Proteomes" id="UP000811899"/>
    </source>
</evidence>
<name>A0AAW4L3A1_9BACT</name>
<evidence type="ECO:0000256" key="4">
    <source>
        <dbReference type="ARBA" id="ARBA00038058"/>
    </source>
</evidence>
<comment type="similarity">
    <text evidence="4">Belongs to the helicase family. DinG subfamily.</text>
</comment>
<dbReference type="GO" id="GO:0003676">
    <property type="term" value="F:nucleic acid binding"/>
    <property type="evidence" value="ECO:0007669"/>
    <property type="project" value="InterPro"/>
</dbReference>
<keyword evidence="2" id="KW-0378">Hydrolase</keyword>
<dbReference type="InterPro" id="IPR020891">
    <property type="entry name" value="UPF0758_CS"/>
</dbReference>
<evidence type="ECO:0000313" key="6">
    <source>
        <dbReference type="EMBL" id="MBT0665189.1"/>
    </source>
</evidence>
<evidence type="ECO:0000256" key="1">
    <source>
        <dbReference type="ARBA" id="ARBA00022741"/>
    </source>
</evidence>
<organism evidence="6 7">
    <name type="scientific">Geoanaerobacter pelophilus</name>
    <dbReference type="NCBI Taxonomy" id="60036"/>
    <lineage>
        <taxon>Bacteria</taxon>
        <taxon>Pseudomonadati</taxon>
        <taxon>Thermodesulfobacteriota</taxon>
        <taxon>Desulfuromonadia</taxon>
        <taxon>Geobacterales</taxon>
        <taxon>Geobacteraceae</taxon>
        <taxon>Geoanaerobacter</taxon>
    </lineage>
</organism>
<dbReference type="Gene3D" id="3.40.140.10">
    <property type="entry name" value="Cytidine Deaminase, domain 2"/>
    <property type="match status" value="1"/>
</dbReference>
<evidence type="ECO:0000256" key="2">
    <source>
        <dbReference type="ARBA" id="ARBA00022801"/>
    </source>
</evidence>
<dbReference type="InterPro" id="IPR014013">
    <property type="entry name" value="Helic_SF1/SF2_ATP-bd_DinG/Rad3"/>
</dbReference>
<reference evidence="6 7" key="1">
    <citation type="submission" date="2021-05" db="EMBL/GenBank/DDBJ databases">
        <title>The draft genome of Geobacter pelophilus DSM 12255.</title>
        <authorList>
            <person name="Xu Z."/>
            <person name="Masuda Y."/>
            <person name="Itoh H."/>
            <person name="Senoo K."/>
        </authorList>
    </citation>
    <scope>NUCLEOTIDE SEQUENCE [LARGE SCALE GENOMIC DNA]</scope>
    <source>
        <strain evidence="6 7">DSM 12255</strain>
    </source>
</reference>
<keyword evidence="6" id="KW-0347">Helicase</keyword>
<dbReference type="EMBL" id="JAHCVJ010000005">
    <property type="protein sequence ID" value="MBT0665189.1"/>
    <property type="molecule type" value="Genomic_DNA"/>
</dbReference>
<sequence>MDRHFSEHTQKVMRETIAEACGNEVFFLGHTDGTGFVTSVEPLARGNRDAVAAIVVATSCGDIVIHNHPSGDLTPSQADIEIASIMGNQGVGFIIIDNQAERFYIAVTPFIPQELHKLEYLDVESFYAREGILAASLKGYEFREEQVRMAFLATEAFNEDKVAIIEAGTGTGKSLAYLLPAALWATRNKERVVISTNTINLQEQLIRKDIPFLLRYSGINFKAVLVKGRSNYLCKRKLSGIRHEPTLFQDESADELKAIIAWSEKTIEGCRNDLSFLPRHETWEELCCEADQCNRVKCPHYAGCFFYAARRDAASADLLVVNHALLMADVVVRQEAGYDSSAILPPFKRLIFDEGHHLEDVATSHFASQFSRQGLLKLITKLQHPKKQGHGILPKLATMLAKEIPEELDELYLNAANTLEEHLIPGRGKLVDAISRTMDLIGTALIAQLKRSGAGQGEHTLRLTPPIYATPLWGEVEATVTKLAADLSAYTVAIKNCCRLCEKLPEEIAAKFSGIITDLKGIRGRLEVAASGLLFFCERDDEFCRWIEVNKSAKGLSVKLCFAPLEVAASLRKAVFEKFRTVVITSATLAVGDKFAYLKKRTGINLLPTDRVSELLLASPFDFASQSLVGIPSDLPEPGSPSFASAIEGFLLQAVAITQGRAFILFTSYELLSRVYDRMRTPLTAMGLTPLRQGEASRHLLISRFKKEKNAVLFATDSFWEGVDVQGKALELVVITRLPFRVPTEPLLEARAEHIAEEGGDPFREYTVPQAVIKFKQGFGRLIRSRDDRGAALVLDVRVLTKNYGRSFLRALTGTRQLAGPQTEVLEGMRSFFTSLEEYPASRKLKGTESN</sequence>
<dbReference type="PANTHER" id="PTHR11472:SF34">
    <property type="entry name" value="REGULATOR OF TELOMERE ELONGATION HELICASE 1"/>
    <property type="match status" value="1"/>
</dbReference>
<dbReference type="RefSeq" id="WP_214171964.1">
    <property type="nucleotide sequence ID" value="NZ_JAHCVJ010000005.1"/>
</dbReference>
<dbReference type="SUPFAM" id="SSF52540">
    <property type="entry name" value="P-loop containing nucleoside triphosphate hydrolases"/>
    <property type="match status" value="2"/>
</dbReference>
<protein>
    <submittedName>
        <fullName evidence="6">DEAD/DEAH box helicase family protein</fullName>
    </submittedName>
</protein>